<evidence type="ECO:0000256" key="3">
    <source>
        <dbReference type="ARBA" id="ARBA00022750"/>
    </source>
</evidence>
<dbReference type="EMBL" id="KZ502321">
    <property type="protein sequence ID" value="PKU80692.1"/>
    <property type="molecule type" value="Genomic_DNA"/>
</dbReference>
<keyword evidence="3" id="KW-0064">Aspartyl protease</keyword>
<dbReference type="InterPro" id="IPR012337">
    <property type="entry name" value="RNaseH-like_sf"/>
</dbReference>
<feature type="region of interest" description="Disordered" evidence="5">
    <location>
        <begin position="1201"/>
        <end position="1226"/>
    </location>
</feature>
<organism evidence="7 8">
    <name type="scientific">Dendrobium catenatum</name>
    <dbReference type="NCBI Taxonomy" id="906689"/>
    <lineage>
        <taxon>Eukaryota</taxon>
        <taxon>Viridiplantae</taxon>
        <taxon>Streptophyta</taxon>
        <taxon>Embryophyta</taxon>
        <taxon>Tracheophyta</taxon>
        <taxon>Spermatophyta</taxon>
        <taxon>Magnoliopsida</taxon>
        <taxon>Liliopsida</taxon>
        <taxon>Asparagales</taxon>
        <taxon>Orchidaceae</taxon>
        <taxon>Epidendroideae</taxon>
        <taxon>Malaxideae</taxon>
        <taxon>Dendrobiinae</taxon>
        <taxon>Dendrobium</taxon>
    </lineage>
</organism>
<proteinExistence type="predicted"/>
<name>A0A2I0WYF2_9ASPA</name>
<evidence type="ECO:0000256" key="2">
    <source>
        <dbReference type="ARBA" id="ARBA00022723"/>
    </source>
</evidence>
<evidence type="ECO:0000256" key="5">
    <source>
        <dbReference type="SAM" id="MobiDB-lite"/>
    </source>
</evidence>
<dbReference type="GO" id="GO:0046872">
    <property type="term" value="F:metal ion binding"/>
    <property type="evidence" value="ECO:0007669"/>
    <property type="project" value="UniProtKB-KW"/>
</dbReference>
<dbReference type="Pfam" id="PF13976">
    <property type="entry name" value="gag_pre-integrs"/>
    <property type="match status" value="1"/>
</dbReference>
<reference evidence="7 8" key="1">
    <citation type="journal article" date="2016" name="Sci. Rep.">
        <title>The Dendrobium catenatum Lindl. genome sequence provides insights into polysaccharide synthase, floral development and adaptive evolution.</title>
        <authorList>
            <person name="Zhang G.Q."/>
            <person name="Xu Q."/>
            <person name="Bian C."/>
            <person name="Tsai W.C."/>
            <person name="Yeh C.M."/>
            <person name="Liu K.W."/>
            <person name="Yoshida K."/>
            <person name="Zhang L.S."/>
            <person name="Chang S.B."/>
            <person name="Chen F."/>
            <person name="Shi Y."/>
            <person name="Su Y.Y."/>
            <person name="Zhang Y.Q."/>
            <person name="Chen L.J."/>
            <person name="Yin Y."/>
            <person name="Lin M."/>
            <person name="Huang H."/>
            <person name="Deng H."/>
            <person name="Wang Z.W."/>
            <person name="Zhu S.L."/>
            <person name="Zhao X."/>
            <person name="Deng C."/>
            <person name="Niu S.C."/>
            <person name="Huang J."/>
            <person name="Wang M."/>
            <person name="Liu G.H."/>
            <person name="Yang H.J."/>
            <person name="Xiao X.J."/>
            <person name="Hsiao Y.Y."/>
            <person name="Wu W.L."/>
            <person name="Chen Y.Y."/>
            <person name="Mitsuda N."/>
            <person name="Ohme-Takagi M."/>
            <person name="Luo Y.B."/>
            <person name="Van de Peer Y."/>
            <person name="Liu Z.J."/>
        </authorList>
    </citation>
    <scope>NUCLEOTIDE SEQUENCE [LARGE SCALE GENOMIC DNA]</scope>
    <source>
        <tissue evidence="7">The whole plant</tissue>
    </source>
</reference>
<dbReference type="Pfam" id="PF14223">
    <property type="entry name" value="Retrotran_gag_2"/>
    <property type="match status" value="1"/>
</dbReference>
<dbReference type="GO" id="GO:0004190">
    <property type="term" value="F:aspartic-type endopeptidase activity"/>
    <property type="evidence" value="ECO:0007669"/>
    <property type="project" value="UniProtKB-KW"/>
</dbReference>
<dbReference type="CDD" id="cd09272">
    <property type="entry name" value="RNase_HI_RT_Ty1"/>
    <property type="match status" value="1"/>
</dbReference>
<dbReference type="Pfam" id="PF07727">
    <property type="entry name" value="RVT_2"/>
    <property type="match status" value="1"/>
</dbReference>
<dbReference type="PROSITE" id="PS50994">
    <property type="entry name" value="INTEGRASE"/>
    <property type="match status" value="1"/>
</dbReference>
<evidence type="ECO:0000256" key="4">
    <source>
        <dbReference type="ARBA" id="ARBA00022801"/>
    </source>
</evidence>
<dbReference type="InterPro" id="IPR043502">
    <property type="entry name" value="DNA/RNA_pol_sf"/>
</dbReference>
<dbReference type="PANTHER" id="PTHR42648">
    <property type="entry name" value="TRANSPOSASE, PUTATIVE-RELATED"/>
    <property type="match status" value="1"/>
</dbReference>
<dbReference type="GO" id="GO:0003676">
    <property type="term" value="F:nucleic acid binding"/>
    <property type="evidence" value="ECO:0007669"/>
    <property type="project" value="InterPro"/>
</dbReference>
<keyword evidence="8" id="KW-1185">Reference proteome</keyword>
<dbReference type="GO" id="GO:0006508">
    <property type="term" value="P:proteolysis"/>
    <property type="evidence" value="ECO:0007669"/>
    <property type="project" value="UniProtKB-KW"/>
</dbReference>
<evidence type="ECO:0000313" key="7">
    <source>
        <dbReference type="EMBL" id="PKU80692.1"/>
    </source>
</evidence>
<evidence type="ECO:0000256" key="1">
    <source>
        <dbReference type="ARBA" id="ARBA00022670"/>
    </source>
</evidence>
<sequence>MIQYLTDIKTIVDQIAAAGSTVDTEDVILDILNGLPNSYQSFKTSIRTMTTPLNLDQLYSLLISEEIHIAADANRNVTTADSHQALFVSRGRGRRSRGRSSQPISTNKEVSNKITITCQICLKRGHAAPDCWHRLNPQYLPKQTSNQNRALVAGQSPSYTDWFLDSGATSHMTNSLENLSIAAPYTGTDNITIGDGSSVSIENSGKGLLPTPSRKILLSQILHSPSLKYNLLSISQLTRDNNLAIIFDPNGFYFKDLQTHQILLRGPCTDGLYNIKTPSNNAPKVALHSEAGRTVPWHDRLGHPNRKILTRIASCNPALKIDCNFSSCSWCNNAKHHKLSFNKTDHRSIAPLDLIHTDVWGPAPTVSNSGYTYYVIFVDDHTRFTWLFPMRHKSEVVHIFTDFKTKVETLTSRKIKCLRTDGGGEYMNTSLASLLRTNGITHQSSCPHTPEQNGVAERKHRHIIETTRTILHKAAIPYTFWPDAAITSVYLINRLPSANNANKSPFELFHSIKPNYEHLRAFGCECFPLIPAKYRHKLEPTTVSCVFIGYSDMYKGYKCLNPQNNQIIMSRHVTFNETSFPFSLTSKTTNSMQPVNMPPGLLAPYPTYTTHQQTLNHPIQGTGIQNHGENSAQYSPQQVFPQTVAPTSISETVVQHGSIHPMVTRIRTGSLKPRNRLNLLHMESELDTMQDPTSYSEASKHVNWRNAMASEFYALQQQGTWSLVPRPPNSSVLGCKWTYKTKTHADGSIAKYKARLVAHGNHQEFGLDYTETFSPVAKLPTIRILLAIALKNNWKVQQLDVANAFLHGNLDEIVYMKQPHGFEDNTNPDYVCRLHKAIYGLKQAPRQWYNVFTSTLVDMGFTHSSADPSLLIFRKQDTQIYMLLYVDDVLLTGNNTSIMDQILLKLNTKFAMKHLGEAHMFLRITIDRFDNKFFLSQEAYARSILKSAKLTNCNNISNPTCTKVPLDPPTDALLSDVNTNRKITGSLQYLTLTRPDIAYSVNQLSQYMHHPDTQHIYLLKRLLRYIQGTSNYGIPILKSDLHLTSFSDADWAGDPISRKSTSGYCSFIGRSLILWTVKKQHTVARSSTESEYRALAALAADVIWLRRLLSDFGVSQTLPTDIYCDNTSAIALANNPVFHARTKHIEIDHRFLRDHIRSKTIRLLPISTIDQTADIFTKALTTPRFHQLRAKLTVTPRPISLRGDIRGNETHSNMKQNRPVADYVPH</sequence>
<accession>A0A2I0WYF2</accession>
<dbReference type="InterPro" id="IPR013103">
    <property type="entry name" value="RVT_2"/>
</dbReference>
<dbReference type="SUPFAM" id="SSF53098">
    <property type="entry name" value="Ribonuclease H-like"/>
    <property type="match status" value="1"/>
</dbReference>
<dbReference type="InterPro" id="IPR036397">
    <property type="entry name" value="RNaseH_sf"/>
</dbReference>
<dbReference type="InterPro" id="IPR057670">
    <property type="entry name" value="SH3_retrovirus"/>
</dbReference>
<evidence type="ECO:0000259" key="6">
    <source>
        <dbReference type="PROSITE" id="PS50994"/>
    </source>
</evidence>
<dbReference type="InterPro" id="IPR025724">
    <property type="entry name" value="GAG-pre-integrase_dom"/>
</dbReference>
<dbReference type="SUPFAM" id="SSF56672">
    <property type="entry name" value="DNA/RNA polymerases"/>
    <property type="match status" value="1"/>
</dbReference>
<dbReference type="InterPro" id="IPR054722">
    <property type="entry name" value="PolX-like_BBD"/>
</dbReference>
<keyword evidence="1" id="KW-0645">Protease</keyword>
<gene>
    <name evidence="7" type="ORF">MA16_Dca024666</name>
</gene>
<reference evidence="7 8" key="2">
    <citation type="journal article" date="2017" name="Nature">
        <title>The Apostasia genome and the evolution of orchids.</title>
        <authorList>
            <person name="Zhang G.Q."/>
            <person name="Liu K.W."/>
            <person name="Li Z."/>
            <person name="Lohaus R."/>
            <person name="Hsiao Y.Y."/>
            <person name="Niu S.C."/>
            <person name="Wang J.Y."/>
            <person name="Lin Y.C."/>
            <person name="Xu Q."/>
            <person name="Chen L.J."/>
            <person name="Yoshida K."/>
            <person name="Fujiwara S."/>
            <person name="Wang Z.W."/>
            <person name="Zhang Y.Q."/>
            <person name="Mitsuda N."/>
            <person name="Wang M."/>
            <person name="Liu G.H."/>
            <person name="Pecoraro L."/>
            <person name="Huang H.X."/>
            <person name="Xiao X.J."/>
            <person name="Lin M."/>
            <person name="Wu X.Y."/>
            <person name="Wu W.L."/>
            <person name="Chen Y.Y."/>
            <person name="Chang S.B."/>
            <person name="Sakamoto S."/>
            <person name="Ohme-Takagi M."/>
            <person name="Yagi M."/>
            <person name="Zeng S.J."/>
            <person name="Shen C.Y."/>
            <person name="Yeh C.M."/>
            <person name="Luo Y.B."/>
            <person name="Tsai W.C."/>
            <person name="Van de Peer Y."/>
            <person name="Liu Z.J."/>
        </authorList>
    </citation>
    <scope>NUCLEOTIDE SEQUENCE [LARGE SCALE GENOMIC DNA]</scope>
    <source>
        <tissue evidence="7">The whole plant</tissue>
    </source>
</reference>
<dbReference type="Pfam" id="PF25597">
    <property type="entry name" value="SH3_retrovirus"/>
    <property type="match status" value="1"/>
</dbReference>
<keyword evidence="4" id="KW-0378">Hydrolase</keyword>
<dbReference type="AlphaFoldDB" id="A0A2I0WYF2"/>
<feature type="domain" description="Integrase catalytic" evidence="6">
    <location>
        <begin position="347"/>
        <end position="513"/>
    </location>
</feature>
<dbReference type="GO" id="GO:0015074">
    <property type="term" value="P:DNA integration"/>
    <property type="evidence" value="ECO:0007669"/>
    <property type="project" value="InterPro"/>
</dbReference>
<dbReference type="Pfam" id="PF00665">
    <property type="entry name" value="rve"/>
    <property type="match status" value="1"/>
</dbReference>
<feature type="region of interest" description="Disordered" evidence="5">
    <location>
        <begin position="88"/>
        <end position="108"/>
    </location>
</feature>
<dbReference type="Pfam" id="PF22936">
    <property type="entry name" value="Pol_BBD"/>
    <property type="match status" value="1"/>
</dbReference>
<dbReference type="InterPro" id="IPR001584">
    <property type="entry name" value="Integrase_cat-core"/>
</dbReference>
<evidence type="ECO:0000313" key="8">
    <source>
        <dbReference type="Proteomes" id="UP000233837"/>
    </source>
</evidence>
<protein>
    <submittedName>
        <fullName evidence="7">Retrovirus-related Pol polyprotein from transposon TNT 1-94</fullName>
    </submittedName>
</protein>
<dbReference type="Proteomes" id="UP000233837">
    <property type="component" value="Unassembled WGS sequence"/>
</dbReference>
<dbReference type="PANTHER" id="PTHR42648:SF26">
    <property type="entry name" value="INTEGRASE CATALYTIC DOMAIN-CONTAINING PROTEIN"/>
    <property type="match status" value="1"/>
</dbReference>
<keyword evidence="2" id="KW-0479">Metal-binding</keyword>
<dbReference type="InterPro" id="IPR039537">
    <property type="entry name" value="Retrotran_Ty1/copia-like"/>
</dbReference>
<dbReference type="Gene3D" id="3.30.420.10">
    <property type="entry name" value="Ribonuclease H-like superfamily/Ribonuclease H"/>
    <property type="match status" value="1"/>
</dbReference>